<evidence type="ECO:0000256" key="1">
    <source>
        <dbReference type="SAM" id="Coils"/>
    </source>
</evidence>
<gene>
    <name evidence="3" type="ORF">ACFOZ8_06850</name>
</gene>
<evidence type="ECO:0000313" key="3">
    <source>
        <dbReference type="EMBL" id="MFC4099375.1"/>
    </source>
</evidence>
<keyword evidence="1" id="KW-0175">Coiled coil</keyword>
<evidence type="ECO:0000256" key="2">
    <source>
        <dbReference type="SAM" id="MobiDB-lite"/>
    </source>
</evidence>
<accession>A0ABV8JXW6</accession>
<feature type="compositionally biased region" description="Basic and acidic residues" evidence="2">
    <location>
        <begin position="283"/>
        <end position="293"/>
    </location>
</feature>
<proteinExistence type="predicted"/>
<feature type="region of interest" description="Disordered" evidence="2">
    <location>
        <begin position="1"/>
        <end position="43"/>
    </location>
</feature>
<feature type="coiled-coil region" evidence="1">
    <location>
        <begin position="737"/>
        <end position="767"/>
    </location>
</feature>
<comment type="caution">
    <text evidence="3">The sequence shown here is derived from an EMBL/GenBank/DDBJ whole genome shotgun (WGS) entry which is preliminary data.</text>
</comment>
<reference evidence="4" key="1">
    <citation type="journal article" date="2019" name="Int. J. Syst. Evol. Microbiol.">
        <title>The Global Catalogue of Microorganisms (GCM) 10K type strain sequencing project: providing services to taxonomists for standard genome sequencing and annotation.</title>
        <authorList>
            <consortium name="The Broad Institute Genomics Platform"/>
            <consortium name="The Broad Institute Genome Sequencing Center for Infectious Disease"/>
            <person name="Wu L."/>
            <person name="Ma J."/>
        </authorList>
    </citation>
    <scope>NUCLEOTIDE SEQUENCE [LARGE SCALE GENOMIC DNA]</scope>
    <source>
        <strain evidence="4">IBRC-M 10987</strain>
    </source>
</reference>
<dbReference type="RefSeq" id="WP_377718066.1">
    <property type="nucleotide sequence ID" value="NZ_JBHSAM010000017.1"/>
</dbReference>
<feature type="region of interest" description="Disordered" evidence="2">
    <location>
        <begin position="283"/>
        <end position="304"/>
    </location>
</feature>
<organism evidence="3 4">
    <name type="scientific">Paenibacillus xanthanilyticus</name>
    <dbReference type="NCBI Taxonomy" id="1783531"/>
    <lineage>
        <taxon>Bacteria</taxon>
        <taxon>Bacillati</taxon>
        <taxon>Bacillota</taxon>
        <taxon>Bacilli</taxon>
        <taxon>Bacillales</taxon>
        <taxon>Paenibacillaceae</taxon>
        <taxon>Paenibacillus</taxon>
    </lineage>
</organism>
<keyword evidence="4" id="KW-1185">Reference proteome</keyword>
<feature type="compositionally biased region" description="Acidic residues" evidence="2">
    <location>
        <begin position="294"/>
        <end position="303"/>
    </location>
</feature>
<dbReference type="EMBL" id="JBHSAM010000017">
    <property type="protein sequence ID" value="MFC4099375.1"/>
    <property type="molecule type" value="Genomic_DNA"/>
</dbReference>
<evidence type="ECO:0000313" key="4">
    <source>
        <dbReference type="Proteomes" id="UP001595715"/>
    </source>
</evidence>
<feature type="compositionally biased region" description="Basic and acidic residues" evidence="2">
    <location>
        <begin position="1"/>
        <end position="19"/>
    </location>
</feature>
<name>A0ABV8JXW6_9BACL</name>
<sequence>MNRGELMKEHPDRRSEAGDRAAAYTGDGRTAAQSESARAAGKTLPSMSVMQARLLGWQRSLGNSLTREIVQRMPLPAIATAEQAGPSSFLRGFSATGEKKVVQRVLSQIQIDKDRHSETNPNNIVIEDVLIAGRTPSPFPSTMGAHSTAWVAHIDAVRRHLIGYQLSQACDYLIDYAEHQRASPLLRLKSRLAAEHRKKLEEADTALQSAVIDAQTYTDEASITDAHAVIVQLQKLIRTLLTFVNYLPMATVAGGDPGGNGEGKARELLNLYESAASTNELLEDARSGKHSAENDEMLAEDDEQKQQDIQRYAESIQDYENVLADIRRQNKAVNLTQQQSLKTKVRSKLRKLFAAETPGVFSQSRIRDPRPKALYETWALGLQHFLDTVRLAYPYSYEFAEWQDGQQLLEEIRLLLVEEQSAKEVVTHFKLMNASTDAHNYIFDLLRGKRQFETLGEDGAAALEDVLGKAPAPSADAIGPSDYSSENSGTFMSMIFLNEDGLIGDVLIKGRTNSPFASSEGMGAHSTAWTAHVDAVRRSMTSRSLEDAEFALDGLAWEALSSPAYTMLGDQVGGKQIQMLTEASAELRRLTDLEVDYSQTNDGIKHLQELIFAYLNFVNVTPLSTVVTGGVPGGRNEGRHRQLLLSFEENEPPVTAELKVRLQEALFGLFDPGSVDKFAPDEDKRGGDIEQLDTHKWYYALNTLVHTLETAYPKAFEAADFHEFLYGKFHEQAVVRMEEEESGVSRKEQEKENKKDLDVQLNELQDRHWLADMVRAKGWKIGQKVRVGGRIGIICGRLNEKTRMVKVQFLPEDGTYMQLNDMDWYSIDEVEPISES</sequence>
<protein>
    <submittedName>
        <fullName evidence="3">Uncharacterized protein</fullName>
    </submittedName>
</protein>
<feature type="coiled-coil region" evidence="1">
    <location>
        <begin position="309"/>
        <end position="336"/>
    </location>
</feature>
<dbReference type="Proteomes" id="UP001595715">
    <property type="component" value="Unassembled WGS sequence"/>
</dbReference>